<keyword evidence="2" id="KW-1185">Reference proteome</keyword>
<organism evidence="1 2">
    <name type="scientific">Persicobacter diffluens</name>
    <dbReference type="NCBI Taxonomy" id="981"/>
    <lineage>
        <taxon>Bacteria</taxon>
        <taxon>Pseudomonadati</taxon>
        <taxon>Bacteroidota</taxon>
        <taxon>Cytophagia</taxon>
        <taxon>Cytophagales</taxon>
        <taxon>Persicobacteraceae</taxon>
        <taxon>Persicobacter</taxon>
    </lineage>
</organism>
<reference evidence="1 2" key="1">
    <citation type="submission" date="2021-12" db="EMBL/GenBank/DDBJ databases">
        <title>Genome sequencing of bacteria with rrn-lacking chromosome and rrn-plasmid.</title>
        <authorList>
            <person name="Anda M."/>
            <person name="Iwasaki W."/>
        </authorList>
    </citation>
    <scope>NUCLEOTIDE SEQUENCE [LARGE SCALE GENOMIC DNA]</scope>
    <source>
        <strain evidence="1 2">NBRC 15940</strain>
    </source>
</reference>
<dbReference type="RefSeq" id="WP_338238524.1">
    <property type="nucleotide sequence ID" value="NZ_BQKE01000002.1"/>
</dbReference>
<protein>
    <submittedName>
        <fullName evidence="1">Uncharacterized protein</fullName>
    </submittedName>
</protein>
<dbReference type="AlphaFoldDB" id="A0AAN4W3L3"/>
<accession>A0AAN4W3L3</accession>
<proteinExistence type="predicted"/>
<evidence type="ECO:0000313" key="1">
    <source>
        <dbReference type="EMBL" id="GJM63350.1"/>
    </source>
</evidence>
<dbReference type="InterPro" id="IPR014710">
    <property type="entry name" value="RmlC-like_jellyroll"/>
</dbReference>
<evidence type="ECO:0000313" key="2">
    <source>
        <dbReference type="Proteomes" id="UP001310022"/>
    </source>
</evidence>
<dbReference type="Gene3D" id="2.60.120.10">
    <property type="entry name" value="Jelly Rolls"/>
    <property type="match status" value="1"/>
</dbReference>
<sequence length="53" mass="5957">MVHWDGKVTARHIIPTEVGGFVPLAKAESPHWQMAGPEGVVITEVANTHRRWR</sequence>
<gene>
    <name evidence="1" type="ORF">PEDI_39020</name>
</gene>
<dbReference type="EMBL" id="BQKE01000002">
    <property type="protein sequence ID" value="GJM63350.1"/>
    <property type="molecule type" value="Genomic_DNA"/>
</dbReference>
<comment type="caution">
    <text evidence="1">The sequence shown here is derived from an EMBL/GenBank/DDBJ whole genome shotgun (WGS) entry which is preliminary data.</text>
</comment>
<dbReference type="Proteomes" id="UP001310022">
    <property type="component" value="Unassembled WGS sequence"/>
</dbReference>
<name>A0AAN4W3L3_9BACT</name>